<dbReference type="InterPro" id="IPR002508">
    <property type="entry name" value="MurNAc-LAA_cat"/>
</dbReference>
<evidence type="ECO:0000259" key="4">
    <source>
        <dbReference type="SMART" id="SM00646"/>
    </source>
</evidence>
<dbReference type="CDD" id="cd02696">
    <property type="entry name" value="MurNAc-LAA"/>
    <property type="match status" value="1"/>
</dbReference>
<feature type="domain" description="MurNAc-LAA" evidence="4">
    <location>
        <begin position="265"/>
        <end position="383"/>
    </location>
</feature>
<gene>
    <name evidence="5" type="ORF">HBF26_16650</name>
</gene>
<evidence type="ECO:0000313" key="6">
    <source>
        <dbReference type="Proteomes" id="UP001429601"/>
    </source>
</evidence>
<dbReference type="SMART" id="SM00646">
    <property type="entry name" value="Ami_3"/>
    <property type="match status" value="1"/>
</dbReference>
<evidence type="ECO:0000313" key="5">
    <source>
        <dbReference type="EMBL" id="NID06526.1"/>
    </source>
</evidence>
<dbReference type="EC" id="3.5.1.28" evidence="2"/>
<dbReference type="Gene3D" id="3.40.630.40">
    <property type="entry name" value="Zn-dependent exopeptidases"/>
    <property type="match status" value="1"/>
</dbReference>
<sequence length="493" mass="55338">MSGTQARVARNLSELGVDTIGSPSAPMEERIRLEPILTALVQAHLAKEERLPGQQPIIHPRVWYNDEGNTLNVDLGREYVPDTYTISFEERLNAITSIVYEAAQPTRIYRLNVWFDGRDIFYYFPEEKGPADRGIADHKSASRAKRSLRTRVLVAAGHGVYYNSRFKDWRPQREPSNFVVEDFITPVFARHLTRHLQDRSDAEVFLARSTQIAIYPESAKPWLSMAARYHIKSELPDFTAIWNSAGREPSGAGLNERDQDIRSRPLYANHLGVDAVIHLHTNAHDDASVRGIRTFHYSNSSESKRLGDLALCYMKESLGSNSSYASFPVSNESRADNHGENRLANMPSIIAELGFHTNEDDAQAIRNDVFQSLTMRGLEKAYRMFREGHGCEHFSATYPDVSVVSESSVEASVTLGGFPRFPVRYASTIEECPSGIICRPVMGRFQNASQPLTVTHTCLAAEPFTIRWKVVFTDADGIQAQTTTSLHCQPKSG</sequence>
<proteinExistence type="predicted"/>
<dbReference type="Pfam" id="PF01520">
    <property type="entry name" value="Amidase_3"/>
    <property type="match status" value="1"/>
</dbReference>
<evidence type="ECO:0000256" key="1">
    <source>
        <dbReference type="ARBA" id="ARBA00001561"/>
    </source>
</evidence>
<keyword evidence="3" id="KW-0378">Hydrolase</keyword>
<evidence type="ECO:0000256" key="2">
    <source>
        <dbReference type="ARBA" id="ARBA00011901"/>
    </source>
</evidence>
<dbReference type="EMBL" id="JAAQQR010000009">
    <property type="protein sequence ID" value="NID06526.1"/>
    <property type="molecule type" value="Genomic_DNA"/>
</dbReference>
<dbReference type="SUPFAM" id="SSF53187">
    <property type="entry name" value="Zn-dependent exopeptidases"/>
    <property type="match status" value="1"/>
</dbReference>
<organism evidence="5 6">
    <name type="scientific">Luteibacter jiangsuensis</name>
    <dbReference type="NCBI Taxonomy" id="637577"/>
    <lineage>
        <taxon>Bacteria</taxon>
        <taxon>Pseudomonadati</taxon>
        <taxon>Pseudomonadota</taxon>
        <taxon>Gammaproteobacteria</taxon>
        <taxon>Lysobacterales</taxon>
        <taxon>Rhodanobacteraceae</taxon>
        <taxon>Luteibacter</taxon>
    </lineage>
</organism>
<evidence type="ECO:0000256" key="3">
    <source>
        <dbReference type="ARBA" id="ARBA00022801"/>
    </source>
</evidence>
<dbReference type="PANTHER" id="PTHR30404">
    <property type="entry name" value="N-ACETYLMURAMOYL-L-ALANINE AMIDASE"/>
    <property type="match status" value="1"/>
</dbReference>
<dbReference type="PANTHER" id="PTHR30404:SF0">
    <property type="entry name" value="N-ACETYLMURAMOYL-L-ALANINE AMIDASE AMIC"/>
    <property type="match status" value="1"/>
</dbReference>
<name>A0ABX0QA53_9GAMM</name>
<comment type="caution">
    <text evidence="5">The sequence shown here is derived from an EMBL/GenBank/DDBJ whole genome shotgun (WGS) entry which is preliminary data.</text>
</comment>
<dbReference type="RefSeq" id="WP_167129017.1">
    <property type="nucleotide sequence ID" value="NZ_JAAQQR010000009.1"/>
</dbReference>
<dbReference type="Proteomes" id="UP001429601">
    <property type="component" value="Unassembled WGS sequence"/>
</dbReference>
<comment type="catalytic activity">
    <reaction evidence="1">
        <text>Hydrolyzes the link between N-acetylmuramoyl residues and L-amino acid residues in certain cell-wall glycopeptides.</text>
        <dbReference type="EC" id="3.5.1.28"/>
    </reaction>
</comment>
<reference evidence="5 6" key="1">
    <citation type="journal article" date="2011" name="Curr. Microbiol.">
        <title>Luteibacter jiangsuensis sp. nov.: a methamidophos-degrading bacterium isolated from a methamidophos-manufacturing factory.</title>
        <authorList>
            <person name="Wang L."/>
            <person name="Wang G.L."/>
            <person name="Li S.P."/>
            <person name="Jiang J.D."/>
        </authorList>
    </citation>
    <scope>NUCLEOTIDE SEQUENCE [LARGE SCALE GENOMIC DNA]</scope>
    <source>
        <strain evidence="5 6">CGMCC 1.10133</strain>
    </source>
</reference>
<accession>A0ABX0QA53</accession>
<protein>
    <recommendedName>
        <fullName evidence="2">N-acetylmuramoyl-L-alanine amidase</fullName>
        <ecNumber evidence="2">3.5.1.28</ecNumber>
    </recommendedName>
</protein>
<dbReference type="InterPro" id="IPR050695">
    <property type="entry name" value="N-acetylmuramoyl_amidase_3"/>
</dbReference>
<keyword evidence="6" id="KW-1185">Reference proteome</keyword>